<name>A0A5B7IQQ9_PORTR</name>
<protein>
    <submittedName>
        <fullName evidence="1">Uncharacterized protein</fullName>
    </submittedName>
</protein>
<reference evidence="1 2" key="1">
    <citation type="submission" date="2019-05" db="EMBL/GenBank/DDBJ databases">
        <title>Another draft genome of Portunus trituberculatus and its Hox gene families provides insights of decapod evolution.</title>
        <authorList>
            <person name="Jeong J.-H."/>
            <person name="Song I."/>
            <person name="Kim S."/>
            <person name="Choi T."/>
            <person name="Kim D."/>
            <person name="Ryu S."/>
            <person name="Kim W."/>
        </authorList>
    </citation>
    <scope>NUCLEOTIDE SEQUENCE [LARGE SCALE GENOMIC DNA]</scope>
    <source>
        <tissue evidence="1">Muscle</tissue>
    </source>
</reference>
<evidence type="ECO:0000313" key="1">
    <source>
        <dbReference type="EMBL" id="MPC87861.1"/>
    </source>
</evidence>
<sequence length="62" mass="6975">MVNVQCSLTRPVCSHHHRLVPLRQRVAACNQKEGGREGGRDAGRDGRKGEGYTSLIVYVYYE</sequence>
<organism evidence="1 2">
    <name type="scientific">Portunus trituberculatus</name>
    <name type="common">Swimming crab</name>
    <name type="synonym">Neptunus trituberculatus</name>
    <dbReference type="NCBI Taxonomy" id="210409"/>
    <lineage>
        <taxon>Eukaryota</taxon>
        <taxon>Metazoa</taxon>
        <taxon>Ecdysozoa</taxon>
        <taxon>Arthropoda</taxon>
        <taxon>Crustacea</taxon>
        <taxon>Multicrustacea</taxon>
        <taxon>Malacostraca</taxon>
        <taxon>Eumalacostraca</taxon>
        <taxon>Eucarida</taxon>
        <taxon>Decapoda</taxon>
        <taxon>Pleocyemata</taxon>
        <taxon>Brachyura</taxon>
        <taxon>Eubrachyura</taxon>
        <taxon>Portunoidea</taxon>
        <taxon>Portunidae</taxon>
        <taxon>Portuninae</taxon>
        <taxon>Portunus</taxon>
    </lineage>
</organism>
<dbReference type="Proteomes" id="UP000324222">
    <property type="component" value="Unassembled WGS sequence"/>
</dbReference>
<gene>
    <name evidence="1" type="ORF">E2C01_082740</name>
</gene>
<proteinExistence type="predicted"/>
<dbReference type="EMBL" id="VSRR010075860">
    <property type="protein sequence ID" value="MPC87861.1"/>
    <property type="molecule type" value="Genomic_DNA"/>
</dbReference>
<dbReference type="AlphaFoldDB" id="A0A5B7IQQ9"/>
<keyword evidence="2" id="KW-1185">Reference proteome</keyword>
<comment type="caution">
    <text evidence="1">The sequence shown here is derived from an EMBL/GenBank/DDBJ whole genome shotgun (WGS) entry which is preliminary data.</text>
</comment>
<accession>A0A5B7IQQ9</accession>
<evidence type="ECO:0000313" key="2">
    <source>
        <dbReference type="Proteomes" id="UP000324222"/>
    </source>
</evidence>